<protein>
    <submittedName>
        <fullName evidence="1">Uncharacterized protein</fullName>
    </submittedName>
</protein>
<name>A0A061GQ68_THECC</name>
<evidence type="ECO:0000313" key="2">
    <source>
        <dbReference type="Proteomes" id="UP000026915"/>
    </source>
</evidence>
<keyword evidence="2" id="KW-1185">Reference proteome</keyword>
<proteinExistence type="predicted"/>
<reference evidence="1 2" key="1">
    <citation type="journal article" date="2013" name="Genome Biol.">
        <title>The genome sequence of the most widely cultivated cacao type and its use to identify candidate genes regulating pod color.</title>
        <authorList>
            <person name="Motamayor J.C."/>
            <person name="Mockaitis K."/>
            <person name="Schmutz J."/>
            <person name="Haiminen N."/>
            <person name="Iii D.L."/>
            <person name="Cornejo O."/>
            <person name="Findley S.D."/>
            <person name="Zheng P."/>
            <person name="Utro F."/>
            <person name="Royaert S."/>
            <person name="Saski C."/>
            <person name="Jenkins J."/>
            <person name="Podicheti R."/>
            <person name="Zhao M."/>
            <person name="Scheffler B.E."/>
            <person name="Stack J.C."/>
            <person name="Feltus F.A."/>
            <person name="Mustiga G.M."/>
            <person name="Amores F."/>
            <person name="Phillips W."/>
            <person name="Marelli J.P."/>
            <person name="May G.D."/>
            <person name="Shapiro H."/>
            <person name="Ma J."/>
            <person name="Bustamante C.D."/>
            <person name="Schnell R.J."/>
            <person name="Main D."/>
            <person name="Gilbert D."/>
            <person name="Parida L."/>
            <person name="Kuhn D.N."/>
        </authorList>
    </citation>
    <scope>NUCLEOTIDE SEQUENCE [LARGE SCALE GENOMIC DNA]</scope>
    <source>
        <strain evidence="2">cv. Matina 1-6</strain>
    </source>
</reference>
<dbReference type="EMBL" id="CM001887">
    <property type="protein sequence ID" value="EOY31292.1"/>
    <property type="molecule type" value="Genomic_DNA"/>
</dbReference>
<dbReference type="InParanoid" id="A0A061GQ68"/>
<dbReference type="Proteomes" id="UP000026915">
    <property type="component" value="Chromosome 9"/>
</dbReference>
<accession>A0A061GQ68</accession>
<dbReference type="STRING" id="3641.A0A061GQ68"/>
<sequence>MATGYINNSFGILRRSANKNIHPVMEMYAEPINMEFSDATSSDWSLLTSSDKVSFTIESTRDSFSTVDCADASSGDPLSIFNNSYTPKSSSYNTVSCRILSTSKPQTRYILEEKGYVFDSYLLA</sequence>
<dbReference type="eggNOG" id="KOG1865">
    <property type="taxonomic scope" value="Eukaryota"/>
</dbReference>
<dbReference type="AlphaFoldDB" id="A0A061GQ68"/>
<organism evidence="1 2">
    <name type="scientific">Theobroma cacao</name>
    <name type="common">Cacao</name>
    <name type="synonym">Cocoa</name>
    <dbReference type="NCBI Taxonomy" id="3641"/>
    <lineage>
        <taxon>Eukaryota</taxon>
        <taxon>Viridiplantae</taxon>
        <taxon>Streptophyta</taxon>
        <taxon>Embryophyta</taxon>
        <taxon>Tracheophyta</taxon>
        <taxon>Spermatophyta</taxon>
        <taxon>Magnoliopsida</taxon>
        <taxon>eudicotyledons</taxon>
        <taxon>Gunneridae</taxon>
        <taxon>Pentapetalae</taxon>
        <taxon>rosids</taxon>
        <taxon>malvids</taxon>
        <taxon>Malvales</taxon>
        <taxon>Malvaceae</taxon>
        <taxon>Byttnerioideae</taxon>
        <taxon>Theobroma</taxon>
    </lineage>
</organism>
<gene>
    <name evidence="1" type="ORF">TCM_038252</name>
</gene>
<dbReference type="Gramene" id="EOY31292">
    <property type="protein sequence ID" value="EOY31292"/>
    <property type="gene ID" value="TCM_038252"/>
</dbReference>
<dbReference type="HOGENOM" id="CLU_2008101_0_0_1"/>
<dbReference type="OMA" id="NTVSCRI"/>
<evidence type="ECO:0000313" key="1">
    <source>
        <dbReference type="EMBL" id="EOY31292.1"/>
    </source>
</evidence>